<evidence type="ECO:0008006" key="2">
    <source>
        <dbReference type="Google" id="ProtNLM"/>
    </source>
</evidence>
<reference evidence="1" key="2">
    <citation type="journal article" date="2024" name="Plant">
        <title>Genomic evolution and insights into agronomic trait innovations of Sesamum species.</title>
        <authorList>
            <person name="Miao H."/>
            <person name="Wang L."/>
            <person name="Qu L."/>
            <person name="Liu H."/>
            <person name="Sun Y."/>
            <person name="Le M."/>
            <person name="Wang Q."/>
            <person name="Wei S."/>
            <person name="Zheng Y."/>
            <person name="Lin W."/>
            <person name="Duan Y."/>
            <person name="Cao H."/>
            <person name="Xiong S."/>
            <person name="Wang X."/>
            <person name="Wei L."/>
            <person name="Li C."/>
            <person name="Ma Q."/>
            <person name="Ju M."/>
            <person name="Zhao R."/>
            <person name="Li G."/>
            <person name="Mu C."/>
            <person name="Tian Q."/>
            <person name="Mei H."/>
            <person name="Zhang T."/>
            <person name="Gao T."/>
            <person name="Zhang H."/>
        </authorList>
    </citation>
    <scope>NUCLEOTIDE SEQUENCE</scope>
    <source>
        <strain evidence="1">G01</strain>
    </source>
</reference>
<name>A0AAW2JTA9_9LAMI</name>
<reference evidence="1" key="1">
    <citation type="submission" date="2020-06" db="EMBL/GenBank/DDBJ databases">
        <authorList>
            <person name="Li T."/>
            <person name="Hu X."/>
            <person name="Zhang T."/>
            <person name="Song X."/>
            <person name="Zhang H."/>
            <person name="Dai N."/>
            <person name="Sheng W."/>
            <person name="Hou X."/>
            <person name="Wei L."/>
        </authorList>
    </citation>
    <scope>NUCLEOTIDE SEQUENCE</scope>
    <source>
        <strain evidence="1">G01</strain>
        <tissue evidence="1">Leaf</tissue>
    </source>
</reference>
<gene>
    <name evidence="1" type="ORF">Sangu_3174200</name>
</gene>
<comment type="caution">
    <text evidence="1">The sequence shown here is derived from an EMBL/GenBank/DDBJ whole genome shotgun (WGS) entry which is preliminary data.</text>
</comment>
<dbReference type="PANTHER" id="PTHR33116:SF80">
    <property type="entry name" value="REVERSE TRANSCRIPTASE ZINC-BINDING DOMAIN-CONTAINING PROTEIN"/>
    <property type="match status" value="1"/>
</dbReference>
<organism evidence="1">
    <name type="scientific">Sesamum angustifolium</name>
    <dbReference type="NCBI Taxonomy" id="2727405"/>
    <lineage>
        <taxon>Eukaryota</taxon>
        <taxon>Viridiplantae</taxon>
        <taxon>Streptophyta</taxon>
        <taxon>Embryophyta</taxon>
        <taxon>Tracheophyta</taxon>
        <taxon>Spermatophyta</taxon>
        <taxon>Magnoliopsida</taxon>
        <taxon>eudicotyledons</taxon>
        <taxon>Gunneridae</taxon>
        <taxon>Pentapetalae</taxon>
        <taxon>asterids</taxon>
        <taxon>lamiids</taxon>
        <taxon>Lamiales</taxon>
        <taxon>Pedaliaceae</taxon>
        <taxon>Sesamum</taxon>
    </lineage>
</organism>
<sequence length="273" mass="31358">MAGFSKSTSGLRQDDPISPALFIIAADALSKGIDHLFNGNPDMYFQTKCEGIRSIKRKVPSSREGKLISLQIGSRITGLSMKALPITYLGAALYKGNKRKVLYENLIDKVRNRISGWEHCHLSYVSRLQLIKTVLASMPIYLLQVLNPPVSTIQKLERLFAKFLWGSTTEQWKIHWTKWHTICYPTEEGGLGIRNLRDMVTAFSYKLWWRLRLNSSLWSTFTISKYCQGYFSAISKLYTMDLSIWKRLCMILKEAQGNIFWSLGTGNISFWHD</sequence>
<dbReference type="PANTHER" id="PTHR33116">
    <property type="entry name" value="REVERSE TRANSCRIPTASE ZINC-BINDING DOMAIN-CONTAINING PROTEIN-RELATED-RELATED"/>
    <property type="match status" value="1"/>
</dbReference>
<proteinExistence type="predicted"/>
<dbReference type="AlphaFoldDB" id="A0AAW2JTA9"/>
<dbReference type="EMBL" id="JACGWK010000551">
    <property type="protein sequence ID" value="KAL0297875.1"/>
    <property type="molecule type" value="Genomic_DNA"/>
</dbReference>
<protein>
    <recommendedName>
        <fullName evidence="2">Reverse transcriptase</fullName>
    </recommendedName>
</protein>
<evidence type="ECO:0000313" key="1">
    <source>
        <dbReference type="EMBL" id="KAL0297875.1"/>
    </source>
</evidence>
<accession>A0AAW2JTA9</accession>